<dbReference type="GO" id="GO:0007229">
    <property type="term" value="P:integrin-mediated signaling pathway"/>
    <property type="evidence" value="ECO:0007669"/>
    <property type="project" value="UniProtKB-KW"/>
</dbReference>
<reference evidence="17" key="1">
    <citation type="submission" date="2025-08" db="UniProtKB">
        <authorList>
            <consortium name="RefSeq"/>
        </authorList>
    </citation>
    <scope>IDENTIFICATION</scope>
    <source>
        <tissue evidence="17">Whole larvae</tissue>
    </source>
</reference>
<feature type="transmembrane region" description="Helical" evidence="13">
    <location>
        <begin position="134"/>
        <end position="154"/>
    </location>
</feature>
<dbReference type="Gene3D" id="1.20.5.930">
    <property type="entry name" value="Bicelle-embedded integrin alpha(iib) transmembrane segment"/>
    <property type="match status" value="1"/>
</dbReference>
<dbReference type="PROSITE" id="PS00242">
    <property type="entry name" value="INTEGRIN_ALPHA"/>
    <property type="match status" value="1"/>
</dbReference>
<evidence type="ECO:0000256" key="10">
    <source>
        <dbReference type="ARBA" id="ARBA00023170"/>
    </source>
</evidence>
<dbReference type="SMART" id="SM00191">
    <property type="entry name" value="Int_alpha"/>
    <property type="match status" value="4"/>
</dbReference>
<evidence type="ECO:0000256" key="9">
    <source>
        <dbReference type="ARBA" id="ARBA00023136"/>
    </source>
</evidence>
<dbReference type="InterPro" id="IPR013519">
    <property type="entry name" value="Int_alpha_beta-p"/>
</dbReference>
<dbReference type="GO" id="GO:0005178">
    <property type="term" value="F:integrin binding"/>
    <property type="evidence" value="ECO:0007669"/>
    <property type="project" value="TreeGrafter"/>
</dbReference>
<dbReference type="Pfam" id="PF01839">
    <property type="entry name" value="FG-GAP"/>
    <property type="match status" value="3"/>
</dbReference>
<evidence type="ECO:0000256" key="8">
    <source>
        <dbReference type="ARBA" id="ARBA00023037"/>
    </source>
</evidence>
<keyword evidence="11" id="KW-0325">Glycoprotein</keyword>
<comment type="subcellular location">
    <subcellularLocation>
        <location evidence="1 13">Membrane</location>
        <topology evidence="1 13">Single-pass type I membrane protein</topology>
    </subcellularLocation>
</comment>
<accession>A0A6J3C8Q2</accession>
<keyword evidence="6 13" id="KW-0130">Cell adhesion</keyword>
<dbReference type="GO" id="GO:0033627">
    <property type="term" value="P:cell adhesion mediated by integrin"/>
    <property type="evidence" value="ECO:0007669"/>
    <property type="project" value="TreeGrafter"/>
</dbReference>
<organism evidence="16 17">
    <name type="scientific">Galleria mellonella</name>
    <name type="common">Greater wax moth</name>
    <dbReference type="NCBI Taxonomy" id="7137"/>
    <lineage>
        <taxon>Eukaryota</taxon>
        <taxon>Metazoa</taxon>
        <taxon>Ecdysozoa</taxon>
        <taxon>Arthropoda</taxon>
        <taxon>Hexapoda</taxon>
        <taxon>Insecta</taxon>
        <taxon>Pterygota</taxon>
        <taxon>Neoptera</taxon>
        <taxon>Endopterygota</taxon>
        <taxon>Lepidoptera</taxon>
        <taxon>Glossata</taxon>
        <taxon>Ditrysia</taxon>
        <taxon>Pyraloidea</taxon>
        <taxon>Pyralidae</taxon>
        <taxon>Galleriinae</taxon>
        <taxon>Galleria</taxon>
    </lineage>
</organism>
<dbReference type="Gene3D" id="2.60.40.1510">
    <property type="entry name" value="ntegrin, alpha v. Chain A, domain 3"/>
    <property type="match status" value="1"/>
</dbReference>
<comment type="caution">
    <text evidence="13">Lacks conserved residue(s) required for the propagation of feature annotation.</text>
</comment>
<dbReference type="SUPFAM" id="SSF69179">
    <property type="entry name" value="Integrin domains"/>
    <property type="match status" value="1"/>
</dbReference>
<dbReference type="GO" id="GO:0009897">
    <property type="term" value="C:external side of plasma membrane"/>
    <property type="evidence" value="ECO:0007669"/>
    <property type="project" value="TreeGrafter"/>
</dbReference>
<feature type="transmembrane region" description="Helical" evidence="13">
    <location>
        <begin position="937"/>
        <end position="960"/>
    </location>
</feature>
<evidence type="ECO:0000313" key="17">
    <source>
        <dbReference type="RefSeq" id="XP_031768165.2"/>
    </source>
</evidence>
<evidence type="ECO:0000256" key="5">
    <source>
        <dbReference type="ARBA" id="ARBA00022737"/>
    </source>
</evidence>
<keyword evidence="3 13" id="KW-0812">Transmembrane</keyword>
<dbReference type="AlphaFoldDB" id="A0A6J3C8Q2"/>
<name>A0A6J3C8Q2_GALME</name>
<evidence type="ECO:0000256" key="11">
    <source>
        <dbReference type="ARBA" id="ARBA00023180"/>
    </source>
</evidence>
<dbReference type="PANTHER" id="PTHR23220:SF122">
    <property type="entry name" value="INTEGRIN ALPHA-PS1"/>
    <property type="match status" value="1"/>
</dbReference>
<evidence type="ECO:0000256" key="6">
    <source>
        <dbReference type="ARBA" id="ARBA00022889"/>
    </source>
</evidence>
<evidence type="ECO:0000256" key="4">
    <source>
        <dbReference type="ARBA" id="ARBA00022729"/>
    </source>
</evidence>
<dbReference type="PANTHER" id="PTHR23220">
    <property type="entry name" value="INTEGRIN ALPHA"/>
    <property type="match status" value="1"/>
</dbReference>
<evidence type="ECO:0000259" key="15">
    <source>
        <dbReference type="Pfam" id="PF20805"/>
    </source>
</evidence>
<dbReference type="GO" id="GO:0008305">
    <property type="term" value="C:integrin complex"/>
    <property type="evidence" value="ECO:0007669"/>
    <property type="project" value="InterPro"/>
</dbReference>
<dbReference type="Gene3D" id="2.130.10.130">
    <property type="entry name" value="Integrin alpha, N-terminal"/>
    <property type="match status" value="1"/>
</dbReference>
<evidence type="ECO:0000256" key="7">
    <source>
        <dbReference type="ARBA" id="ARBA00022989"/>
    </source>
</evidence>
<feature type="region of interest" description="Disordered" evidence="14">
    <location>
        <begin position="976"/>
        <end position="1037"/>
    </location>
</feature>
<protein>
    <submittedName>
        <fullName evidence="17">Integrin alpha-9-like isoform X1</fullName>
    </submittedName>
</protein>
<keyword evidence="16" id="KW-1185">Reference proteome</keyword>
<evidence type="ECO:0000256" key="3">
    <source>
        <dbReference type="ARBA" id="ARBA00022692"/>
    </source>
</evidence>
<feature type="domain" description="Integrin alpha second immunoglobulin-like" evidence="15">
    <location>
        <begin position="641"/>
        <end position="742"/>
    </location>
</feature>
<evidence type="ECO:0000256" key="2">
    <source>
        <dbReference type="ARBA" id="ARBA00008054"/>
    </source>
</evidence>
<sequence>MELNFFNFGITIRCQNRSMLPGLQWWMVGAVYLAVGFQIIDIAVCIYFHESSYITLTARGNISEGSDFGYSMGYQQDTVNLVIGSPNSDRYGKVYSCSLKDPFVSNVTYCNEIDMNFEKMTPDTKTEMNPDQKFMLGASIAATTDYFLASAPLWTGMLLKINAREPDYYVYGTCLIHQNNGTINRYKGLYEQAQIDIGLRETQSIAGGVGWKTYVDEVHKLILISKTSTPPFKGTVLHLNIDKPLQETKKLSSVDFRDIIKLNLRYFGTSITAGNFFESSHQIYALSTRSTNMYGMVLFLRYIAKKNQLHIMKRHRKFLKIEDTTVGTMFGAALSGADLNNDGLVELLVGAPAQSEDRSVSDTGALHIYLGGSQDTVENLDRKRTIVSNKDGSRFGSTIAVNDLDGDDKPEIFVSAPYENFGIGALYIISGSEIYNNLIKHDGFKQISLSKLNLTQRIQNDQFKYFGYSIQVLPDLDNNGCDEIVVGAPNSQNAMLLRCIPRIHVNITSELFGVKIVREQDNNFTVTVCVNVIYFSKMEHINGILLVSNNIIGGEASISDIRQRMYPIDLSEKKPQYCEKVFVKLNNNEQENYRFLAKVNFNDTTIVNTKEFDKQWVTVSPDSKLEANVLEIFRHCTGYDCLPQLSMSMTWSGRNETYVVKSAQTESITVKVHNWGHSSYKACVWVHLTGAHVAQIDCANHNGGYMCYLPNPLKRNADYAFNITLDMGKVTNMNKHINVNARLYEDCPETVDVNGNVSSYKTENKSILLSLDINEILLNGFERNVTITDKEILDKGNESFNVVHEYLIVNKGVVTWKNIEAIIIVNKESYINISGFRAVVINKYVGQASSTDSNSCIRTGLEDGIVKCLLNLMPRSNVSLMATIPIFNNKIVEGLVDNTLRISSNMSLYLYPTATIMDQGSATTVIFQKELSLAQDLTVIILCAIILAVIILIVIAFILYKIGFFRRKQKEELKEHIRRKSFRQSTSSRHDNEPEEPIDLTMEVEDDAFVSSSKHLDTADDVPLQENEEKAEAEVHS</sequence>
<keyword evidence="8 13" id="KW-0401">Integrin</keyword>
<evidence type="ECO:0000256" key="1">
    <source>
        <dbReference type="ARBA" id="ARBA00004479"/>
    </source>
</evidence>
<dbReference type="PROSITE" id="PS51470">
    <property type="entry name" value="FG_GAP"/>
    <property type="match status" value="3"/>
</dbReference>
<feature type="repeat" description="FG-GAP" evidence="12">
    <location>
        <begin position="453"/>
        <end position="512"/>
    </location>
</feature>
<dbReference type="InterPro" id="IPR000413">
    <property type="entry name" value="Integrin_alpha"/>
</dbReference>
<keyword evidence="9 13" id="KW-0472">Membrane</keyword>
<dbReference type="InterPro" id="IPR032695">
    <property type="entry name" value="Integrin_dom_sf"/>
</dbReference>
<dbReference type="GO" id="GO:0007157">
    <property type="term" value="P:heterophilic cell-cell adhesion via plasma membrane cell adhesion molecules"/>
    <property type="evidence" value="ECO:0007669"/>
    <property type="project" value="UniProtKB-ARBA"/>
</dbReference>
<gene>
    <name evidence="17" type="primary">LOC113517463</name>
</gene>
<keyword evidence="4" id="KW-0732">Signal</keyword>
<feature type="compositionally biased region" description="Acidic residues" evidence="14">
    <location>
        <begin position="993"/>
        <end position="1008"/>
    </location>
</feature>
<feature type="compositionally biased region" description="Basic and acidic residues" evidence="14">
    <location>
        <begin position="1027"/>
        <end position="1037"/>
    </location>
</feature>
<dbReference type="InterPro" id="IPR018184">
    <property type="entry name" value="Integrin_alpha_C_CS"/>
</dbReference>
<evidence type="ECO:0000313" key="16">
    <source>
        <dbReference type="Proteomes" id="UP001652740"/>
    </source>
</evidence>
<dbReference type="SUPFAM" id="SSF69318">
    <property type="entry name" value="Integrin alpha N-terminal domain"/>
    <property type="match status" value="1"/>
</dbReference>
<feature type="repeat" description="FG-GAP" evidence="12">
    <location>
        <begin position="316"/>
        <end position="378"/>
    </location>
</feature>
<evidence type="ECO:0000256" key="14">
    <source>
        <dbReference type="SAM" id="MobiDB-lite"/>
    </source>
</evidence>
<dbReference type="InterPro" id="IPR048285">
    <property type="entry name" value="Integrin_alpha_Ig-like_2"/>
</dbReference>
<dbReference type="GO" id="GO:0007160">
    <property type="term" value="P:cell-matrix adhesion"/>
    <property type="evidence" value="ECO:0007669"/>
    <property type="project" value="TreeGrafter"/>
</dbReference>
<dbReference type="GeneID" id="113517463"/>
<dbReference type="InParanoid" id="A0A6J3C8Q2"/>
<dbReference type="InterPro" id="IPR013517">
    <property type="entry name" value="FG-GAP"/>
</dbReference>
<dbReference type="Pfam" id="PF20805">
    <property type="entry name" value="Integrin_A_Ig_2"/>
    <property type="match status" value="1"/>
</dbReference>
<dbReference type="PRINTS" id="PR01185">
    <property type="entry name" value="INTEGRINA"/>
</dbReference>
<dbReference type="RefSeq" id="XP_031768165.2">
    <property type="nucleotide sequence ID" value="XM_031912305.2"/>
</dbReference>
<feature type="repeat" description="FG-GAP" evidence="12">
    <location>
        <begin position="381"/>
        <end position="438"/>
    </location>
</feature>
<evidence type="ECO:0000256" key="12">
    <source>
        <dbReference type="PROSITE-ProRule" id="PRU00803"/>
    </source>
</evidence>
<dbReference type="InterPro" id="IPR028994">
    <property type="entry name" value="Integrin_alpha_N"/>
</dbReference>
<keyword evidence="5" id="KW-0677">Repeat</keyword>
<proteinExistence type="inferred from homology"/>
<keyword evidence="7 13" id="KW-1133">Transmembrane helix</keyword>
<comment type="similarity">
    <text evidence="2 13">Belongs to the integrin alpha chain family.</text>
</comment>
<feature type="transmembrane region" description="Helical" evidence="13">
    <location>
        <begin position="25"/>
        <end position="49"/>
    </location>
</feature>
<dbReference type="Proteomes" id="UP001652740">
    <property type="component" value="Unplaced"/>
</dbReference>
<keyword evidence="10 13" id="KW-0675">Receptor</keyword>
<evidence type="ECO:0000256" key="13">
    <source>
        <dbReference type="RuleBase" id="RU003762"/>
    </source>
</evidence>